<feature type="chain" id="PRO_5017329576" description="LamG domain-containing protein" evidence="1">
    <location>
        <begin position="21"/>
        <end position="372"/>
    </location>
</feature>
<proteinExistence type="predicted"/>
<dbReference type="EMBL" id="RBCJ01000005">
    <property type="protein sequence ID" value="RKN77823.1"/>
    <property type="molecule type" value="Genomic_DNA"/>
</dbReference>
<evidence type="ECO:0000256" key="1">
    <source>
        <dbReference type="SAM" id="SignalP"/>
    </source>
</evidence>
<dbReference type="Proteomes" id="UP000276603">
    <property type="component" value="Unassembled WGS sequence"/>
</dbReference>
<feature type="signal peptide" evidence="1">
    <location>
        <begin position="1"/>
        <end position="20"/>
    </location>
</feature>
<accession>A0A3B0BWT1</accession>
<organism evidence="2 3">
    <name type="scientific">Ulvibacterium marinum</name>
    <dbReference type="NCBI Taxonomy" id="2419782"/>
    <lineage>
        <taxon>Bacteria</taxon>
        <taxon>Pseudomonadati</taxon>
        <taxon>Bacteroidota</taxon>
        <taxon>Flavobacteriia</taxon>
        <taxon>Flavobacteriales</taxon>
        <taxon>Flavobacteriaceae</taxon>
        <taxon>Ulvibacterium</taxon>
    </lineage>
</organism>
<gene>
    <name evidence="2" type="ORF">D7Z94_21520</name>
</gene>
<keyword evidence="1" id="KW-0732">Signal</keyword>
<evidence type="ECO:0008006" key="4">
    <source>
        <dbReference type="Google" id="ProtNLM"/>
    </source>
</evidence>
<evidence type="ECO:0000313" key="3">
    <source>
        <dbReference type="Proteomes" id="UP000276603"/>
    </source>
</evidence>
<comment type="caution">
    <text evidence="2">The sequence shown here is derived from an EMBL/GenBank/DDBJ whole genome shotgun (WGS) entry which is preliminary data.</text>
</comment>
<evidence type="ECO:0000313" key="2">
    <source>
        <dbReference type="EMBL" id="RKN77823.1"/>
    </source>
</evidence>
<sequence>MKKTVFALFALLVFPTLIWSQTNLLDTSSWNVGNGSAPGFSAYGSSPENVRALGMSPYGNQEILWIGIPDGASNPQVGGWSTDYIPIDNTKTYRFTVWMKKKNSFEGGEVFKTFIYDSNSINVSLRLDGSFSTNPIFQASDVPMLDKWYLYVGFVHDVNFSGTSDLGGVYDPVDGSMVMGATDYKFASTAVSVRHLAQFYGSSNSADSLELFGPTLYEVNGQEPTLAEIINPGGGEGSGQTVWNSSGNDINYTAGNVGIGTTAIGTWKLAVGGKIRAEEVKVETGWADYVFTEGYDLPTMEEVEKHIQENGHLINIPSAAEVKANGIEIGHMNKLLLEKIEELTLYILKMDKEIQALKNIKQPKTQGMKCSH</sequence>
<protein>
    <recommendedName>
        <fullName evidence="4">LamG domain-containing protein</fullName>
    </recommendedName>
</protein>
<dbReference type="OrthoDB" id="9808753at2"/>
<reference evidence="2 3" key="1">
    <citation type="submission" date="2018-10" db="EMBL/GenBank/DDBJ databases">
        <title>Ulvibacterium marinum gen. nov., sp. nov., a novel marine bacterium of the family Flavobacteriaceae, isolated from a culture of the green alga Ulva prolifera.</title>
        <authorList>
            <person name="Zhang Z."/>
        </authorList>
    </citation>
    <scope>NUCLEOTIDE SEQUENCE [LARGE SCALE GENOMIC DNA]</scope>
    <source>
        <strain evidence="2 3">CCMM003</strain>
    </source>
</reference>
<dbReference type="AlphaFoldDB" id="A0A3B0BWT1"/>
<keyword evidence="3" id="KW-1185">Reference proteome</keyword>
<name>A0A3B0BWT1_9FLAO</name>
<dbReference type="RefSeq" id="WP_120713721.1">
    <property type="nucleotide sequence ID" value="NZ_RBCJ01000005.1"/>
</dbReference>